<protein>
    <submittedName>
        <fullName evidence="1">Uncharacterized protein</fullName>
    </submittedName>
</protein>
<dbReference type="Proteomes" id="UP000284375">
    <property type="component" value="Unassembled WGS sequence"/>
</dbReference>
<keyword evidence="2" id="KW-1185">Reference proteome</keyword>
<dbReference type="OrthoDB" id="329835at2759"/>
<evidence type="ECO:0000313" key="2">
    <source>
        <dbReference type="Proteomes" id="UP000284375"/>
    </source>
</evidence>
<comment type="caution">
    <text evidence="1">The sequence shown here is derived from an EMBL/GenBank/DDBJ whole genome shotgun (WGS) entry which is preliminary data.</text>
</comment>
<sequence length="70" mass="7886">MALMLKPDEEVDTSLRLAEMGLDLLMAVEPRRWARQACGLMVHNARVVHIQRNLSGMVAVRLAEETRGQT</sequence>
<dbReference type="EMBL" id="LJZO01000008">
    <property type="protein sequence ID" value="ROW00621.1"/>
    <property type="molecule type" value="Genomic_DNA"/>
</dbReference>
<proteinExistence type="predicted"/>
<evidence type="ECO:0000313" key="1">
    <source>
        <dbReference type="EMBL" id="ROW00621.1"/>
    </source>
</evidence>
<dbReference type="AlphaFoldDB" id="A0A423WB95"/>
<accession>A0A423WB95</accession>
<gene>
    <name evidence="1" type="ORF">VSDG_03240</name>
</gene>
<reference evidence="1 2" key="1">
    <citation type="submission" date="2015-09" db="EMBL/GenBank/DDBJ databases">
        <title>Host preference determinants of Valsa canker pathogens revealed by comparative genomics.</title>
        <authorList>
            <person name="Yin Z."/>
            <person name="Huang L."/>
        </authorList>
    </citation>
    <scope>NUCLEOTIDE SEQUENCE [LARGE SCALE GENOMIC DNA]</scope>
    <source>
        <strain evidence="1 2">YSFL</strain>
    </source>
</reference>
<name>A0A423WB95_CYTCH</name>
<organism evidence="1 2">
    <name type="scientific">Cytospora chrysosperma</name>
    <name type="common">Cytospora canker fungus</name>
    <name type="synonym">Sphaeria chrysosperma</name>
    <dbReference type="NCBI Taxonomy" id="252740"/>
    <lineage>
        <taxon>Eukaryota</taxon>
        <taxon>Fungi</taxon>
        <taxon>Dikarya</taxon>
        <taxon>Ascomycota</taxon>
        <taxon>Pezizomycotina</taxon>
        <taxon>Sordariomycetes</taxon>
        <taxon>Sordariomycetidae</taxon>
        <taxon>Diaporthales</taxon>
        <taxon>Cytosporaceae</taxon>
        <taxon>Cytospora</taxon>
    </lineage>
</organism>